<keyword evidence="7" id="KW-1185">Reference proteome</keyword>
<dbReference type="Gene3D" id="1.10.10.10">
    <property type="entry name" value="Winged helix-like DNA-binding domain superfamily/Winged helix DNA-binding domain"/>
    <property type="match status" value="1"/>
</dbReference>
<evidence type="ECO:0000313" key="6">
    <source>
        <dbReference type="EMBL" id="PXW92233.1"/>
    </source>
</evidence>
<keyword evidence="1" id="KW-0805">Transcription regulation</keyword>
<dbReference type="GO" id="GO:0097367">
    <property type="term" value="F:carbohydrate derivative binding"/>
    <property type="evidence" value="ECO:0007669"/>
    <property type="project" value="InterPro"/>
</dbReference>
<dbReference type="InterPro" id="IPR035472">
    <property type="entry name" value="RpiR-like_SIS"/>
</dbReference>
<dbReference type="InterPro" id="IPR000281">
    <property type="entry name" value="HTH_RpiR"/>
</dbReference>
<dbReference type="Pfam" id="PF01418">
    <property type="entry name" value="HTH_6"/>
    <property type="match status" value="1"/>
</dbReference>
<gene>
    <name evidence="6" type="ORF">DES38_103252</name>
</gene>
<dbReference type="SUPFAM" id="SSF46689">
    <property type="entry name" value="Homeodomain-like"/>
    <property type="match status" value="1"/>
</dbReference>
<accession>A0A2V3WG52</accession>
<dbReference type="SUPFAM" id="SSF53697">
    <property type="entry name" value="SIS domain"/>
    <property type="match status" value="1"/>
</dbReference>
<evidence type="ECO:0000256" key="2">
    <source>
        <dbReference type="ARBA" id="ARBA00023125"/>
    </source>
</evidence>
<dbReference type="AlphaFoldDB" id="A0A2V3WG52"/>
<dbReference type="Proteomes" id="UP000247922">
    <property type="component" value="Unassembled WGS sequence"/>
</dbReference>
<protein>
    <submittedName>
        <fullName evidence="6">RpiR family transcriptional regulator</fullName>
    </submittedName>
</protein>
<dbReference type="InterPro" id="IPR009057">
    <property type="entry name" value="Homeodomain-like_sf"/>
</dbReference>
<keyword evidence="2" id="KW-0238">DNA-binding</keyword>
<keyword evidence="3" id="KW-0804">Transcription</keyword>
<evidence type="ECO:0000259" key="5">
    <source>
        <dbReference type="PROSITE" id="PS51464"/>
    </source>
</evidence>
<evidence type="ECO:0000259" key="4">
    <source>
        <dbReference type="PROSITE" id="PS51071"/>
    </source>
</evidence>
<sequence length="246" mass="27540">MYFYDRLKENQQCLNETEQQILDDLLAHVKTIKQVTVREIAEKHFTAPNTIIRLCQKLGFKGFSDFKEALFLTEQTKSDFIEITSLDEAIIKTKQLVNTAVIEQIVARIHEADKIVFFAVGLSRLPAQELDTRLQLLGKNSKIFLDPHVMKHNASLLTTADLAIAISMSGTTESIIEATTIANVSGATTVSITGFSTNALAKLTDFQLYGFTNKVTISGVDAADRFSLHYLINVLFNQYLTTYHSQ</sequence>
<dbReference type="EMBL" id="QJJR01000003">
    <property type="protein sequence ID" value="PXW92233.1"/>
    <property type="molecule type" value="Genomic_DNA"/>
</dbReference>
<dbReference type="InterPro" id="IPR047640">
    <property type="entry name" value="RpiR-like"/>
</dbReference>
<dbReference type="InterPro" id="IPR046348">
    <property type="entry name" value="SIS_dom_sf"/>
</dbReference>
<dbReference type="GO" id="GO:1901135">
    <property type="term" value="P:carbohydrate derivative metabolic process"/>
    <property type="evidence" value="ECO:0007669"/>
    <property type="project" value="InterPro"/>
</dbReference>
<dbReference type="PROSITE" id="PS51071">
    <property type="entry name" value="HTH_RPIR"/>
    <property type="match status" value="1"/>
</dbReference>
<feature type="domain" description="HTH rpiR-type" evidence="4">
    <location>
        <begin position="1"/>
        <end position="77"/>
    </location>
</feature>
<feature type="domain" description="SIS" evidence="5">
    <location>
        <begin position="105"/>
        <end position="246"/>
    </location>
</feature>
<dbReference type="PANTHER" id="PTHR30514">
    <property type="entry name" value="GLUCOKINASE"/>
    <property type="match status" value="1"/>
</dbReference>
<dbReference type="OrthoDB" id="3684496at2"/>
<dbReference type="RefSeq" id="WP_110250855.1">
    <property type="nucleotide sequence ID" value="NZ_QJJR01000003.1"/>
</dbReference>
<evidence type="ECO:0000256" key="1">
    <source>
        <dbReference type="ARBA" id="ARBA00023015"/>
    </source>
</evidence>
<dbReference type="GO" id="GO:0003677">
    <property type="term" value="F:DNA binding"/>
    <property type="evidence" value="ECO:0007669"/>
    <property type="project" value="UniProtKB-KW"/>
</dbReference>
<proteinExistence type="predicted"/>
<dbReference type="GO" id="GO:0003700">
    <property type="term" value="F:DNA-binding transcription factor activity"/>
    <property type="evidence" value="ECO:0007669"/>
    <property type="project" value="InterPro"/>
</dbReference>
<name>A0A2V3WG52_9BACI</name>
<dbReference type="InterPro" id="IPR001347">
    <property type="entry name" value="SIS_dom"/>
</dbReference>
<organism evidence="6 7">
    <name type="scientific">Streptohalobacillus salinus</name>
    <dbReference type="NCBI Taxonomy" id="621096"/>
    <lineage>
        <taxon>Bacteria</taxon>
        <taxon>Bacillati</taxon>
        <taxon>Bacillota</taxon>
        <taxon>Bacilli</taxon>
        <taxon>Bacillales</taxon>
        <taxon>Bacillaceae</taxon>
        <taxon>Streptohalobacillus</taxon>
    </lineage>
</organism>
<dbReference type="CDD" id="cd05013">
    <property type="entry name" value="SIS_RpiR"/>
    <property type="match status" value="1"/>
</dbReference>
<dbReference type="Pfam" id="PF01380">
    <property type="entry name" value="SIS"/>
    <property type="match status" value="1"/>
</dbReference>
<evidence type="ECO:0000256" key="3">
    <source>
        <dbReference type="ARBA" id="ARBA00023163"/>
    </source>
</evidence>
<comment type="caution">
    <text evidence="6">The sequence shown here is derived from an EMBL/GenBank/DDBJ whole genome shotgun (WGS) entry which is preliminary data.</text>
</comment>
<evidence type="ECO:0000313" key="7">
    <source>
        <dbReference type="Proteomes" id="UP000247922"/>
    </source>
</evidence>
<dbReference type="Gene3D" id="3.40.50.10490">
    <property type="entry name" value="Glucose-6-phosphate isomerase like protein, domain 1"/>
    <property type="match status" value="1"/>
</dbReference>
<reference evidence="6 7" key="1">
    <citation type="submission" date="2018-05" db="EMBL/GenBank/DDBJ databases">
        <title>Genomic Encyclopedia of Type Strains, Phase IV (KMG-IV): sequencing the most valuable type-strain genomes for metagenomic binning, comparative biology and taxonomic classification.</title>
        <authorList>
            <person name="Goeker M."/>
        </authorList>
    </citation>
    <scope>NUCLEOTIDE SEQUENCE [LARGE SCALE GENOMIC DNA]</scope>
    <source>
        <strain evidence="6 7">DSM 22440</strain>
    </source>
</reference>
<dbReference type="PROSITE" id="PS51464">
    <property type="entry name" value="SIS"/>
    <property type="match status" value="1"/>
</dbReference>
<dbReference type="PANTHER" id="PTHR30514:SF1">
    <property type="entry name" value="HTH-TYPE TRANSCRIPTIONAL REGULATOR HEXR-RELATED"/>
    <property type="match status" value="1"/>
</dbReference>
<dbReference type="InterPro" id="IPR036388">
    <property type="entry name" value="WH-like_DNA-bd_sf"/>
</dbReference>